<dbReference type="STRING" id="6265.A0A0B2W2K4"/>
<dbReference type="OMA" id="HSATACG"/>
<dbReference type="InterPro" id="IPR051830">
    <property type="entry name" value="NOTCH_homolog"/>
</dbReference>
<feature type="signal peptide" evidence="6">
    <location>
        <begin position="1"/>
        <end position="26"/>
    </location>
</feature>
<evidence type="ECO:0000256" key="2">
    <source>
        <dbReference type="ARBA" id="ARBA00023273"/>
    </source>
</evidence>
<proteinExistence type="predicted"/>
<feature type="compositionally biased region" description="Basic and acidic residues" evidence="5">
    <location>
        <begin position="3542"/>
        <end position="3555"/>
    </location>
</feature>
<evidence type="ECO:0000259" key="7">
    <source>
        <dbReference type="PROSITE" id="PS50026"/>
    </source>
</evidence>
<dbReference type="InterPro" id="IPR000742">
    <property type="entry name" value="EGF"/>
</dbReference>
<dbReference type="PROSITE" id="PS00022">
    <property type="entry name" value="EGF_1"/>
    <property type="match status" value="3"/>
</dbReference>
<dbReference type="Pfam" id="PF01833">
    <property type="entry name" value="TIG"/>
    <property type="match status" value="1"/>
</dbReference>
<dbReference type="Gene3D" id="2.10.25.10">
    <property type="entry name" value="Laminin"/>
    <property type="match status" value="2"/>
</dbReference>
<feature type="domain" description="EGF-like" evidence="7">
    <location>
        <begin position="1187"/>
        <end position="1221"/>
    </location>
</feature>
<dbReference type="PANTHER" id="PTHR24033">
    <property type="entry name" value="EGF-LIKE DOMAIN-CONTAINING PROTEIN"/>
    <property type="match status" value="1"/>
</dbReference>
<accession>A0A0B2W2K4</accession>
<keyword evidence="4" id="KW-1015">Disulfide bond</keyword>
<keyword evidence="6" id="KW-0732">Signal</keyword>
<dbReference type="CDD" id="cd00054">
    <property type="entry name" value="EGF_CA"/>
    <property type="match status" value="2"/>
</dbReference>
<evidence type="ECO:0000256" key="4">
    <source>
        <dbReference type="PROSITE-ProRule" id="PRU00076"/>
    </source>
</evidence>
<feature type="domain" description="Cadherin" evidence="8">
    <location>
        <begin position="2841"/>
        <end position="2928"/>
    </location>
</feature>
<feature type="disulfide bond" evidence="4">
    <location>
        <begin position="1143"/>
        <end position="1152"/>
    </location>
</feature>
<feature type="region of interest" description="Disordered" evidence="5">
    <location>
        <begin position="3755"/>
        <end position="3784"/>
    </location>
</feature>
<dbReference type="PROSITE" id="PS50026">
    <property type="entry name" value="EGF_3"/>
    <property type="match status" value="3"/>
</dbReference>
<dbReference type="Gene3D" id="2.160.20.10">
    <property type="entry name" value="Single-stranded right-handed beta-helix, Pectin lyase-like"/>
    <property type="match status" value="2"/>
</dbReference>
<protein>
    <submittedName>
        <fullName evidence="9">Tenascin</fullName>
    </submittedName>
</protein>
<dbReference type="PROSITE" id="PS50268">
    <property type="entry name" value="CADHERIN_2"/>
    <property type="match status" value="1"/>
</dbReference>
<dbReference type="OrthoDB" id="5790562at2759"/>
<evidence type="ECO:0000256" key="1">
    <source>
        <dbReference type="ARBA" id="ARBA00004316"/>
    </source>
</evidence>
<gene>
    <name evidence="9" type="primary">TNC</name>
    <name evidence="9" type="ORF">Tcan_14185</name>
</gene>
<feature type="compositionally biased region" description="Polar residues" evidence="5">
    <location>
        <begin position="3634"/>
        <end position="3647"/>
    </location>
</feature>
<keyword evidence="10" id="KW-1185">Reference proteome</keyword>
<dbReference type="GO" id="GO:0042995">
    <property type="term" value="C:cell projection"/>
    <property type="evidence" value="ECO:0007669"/>
    <property type="project" value="UniProtKB-SubCell"/>
</dbReference>
<keyword evidence="4" id="KW-0245">EGF-like domain</keyword>
<dbReference type="EMBL" id="JPKZ01000320">
    <property type="protein sequence ID" value="KHN87894.1"/>
    <property type="molecule type" value="Genomic_DNA"/>
</dbReference>
<dbReference type="SMART" id="SM00710">
    <property type="entry name" value="PbH1"/>
    <property type="match status" value="8"/>
</dbReference>
<dbReference type="InterPro" id="IPR014756">
    <property type="entry name" value="Ig_E-set"/>
</dbReference>
<feature type="domain" description="EGF-like" evidence="7">
    <location>
        <begin position="1255"/>
        <end position="1289"/>
    </location>
</feature>
<feature type="region of interest" description="Disordered" evidence="5">
    <location>
        <begin position="2939"/>
        <end position="3053"/>
    </location>
</feature>
<dbReference type="InterPro" id="IPR015919">
    <property type="entry name" value="Cadherin-like_sf"/>
</dbReference>
<dbReference type="Pfam" id="PF25024">
    <property type="entry name" value="EGF_TEN"/>
    <property type="match status" value="1"/>
</dbReference>
<evidence type="ECO:0000313" key="10">
    <source>
        <dbReference type="Proteomes" id="UP000031036"/>
    </source>
</evidence>
<dbReference type="PANTHER" id="PTHR24033:SF151">
    <property type="entry name" value="NOTCH 2"/>
    <property type="match status" value="1"/>
</dbReference>
<evidence type="ECO:0000313" key="9">
    <source>
        <dbReference type="EMBL" id="KHN87894.1"/>
    </source>
</evidence>
<feature type="disulfide bond" evidence="4">
    <location>
        <begin position="1211"/>
        <end position="1220"/>
    </location>
</feature>
<dbReference type="InterPro" id="IPR002126">
    <property type="entry name" value="Cadherin-like_dom"/>
</dbReference>
<dbReference type="SMART" id="SM00181">
    <property type="entry name" value="EGF"/>
    <property type="match status" value="7"/>
</dbReference>
<dbReference type="SUPFAM" id="SSF81296">
    <property type="entry name" value="E set domains"/>
    <property type="match status" value="1"/>
</dbReference>
<name>A0A0B2W2K4_TOXCA</name>
<feature type="compositionally biased region" description="Polar residues" evidence="5">
    <location>
        <begin position="2992"/>
        <end position="3001"/>
    </location>
</feature>
<dbReference type="GO" id="GO:0016020">
    <property type="term" value="C:membrane"/>
    <property type="evidence" value="ECO:0007669"/>
    <property type="project" value="InterPro"/>
</dbReference>
<organism evidence="9 10">
    <name type="scientific">Toxocara canis</name>
    <name type="common">Canine roundworm</name>
    <dbReference type="NCBI Taxonomy" id="6265"/>
    <lineage>
        <taxon>Eukaryota</taxon>
        <taxon>Metazoa</taxon>
        <taxon>Ecdysozoa</taxon>
        <taxon>Nematoda</taxon>
        <taxon>Chromadorea</taxon>
        <taxon>Rhabditida</taxon>
        <taxon>Spirurina</taxon>
        <taxon>Ascaridomorpha</taxon>
        <taxon>Ascaridoidea</taxon>
        <taxon>Toxocaridae</taxon>
        <taxon>Toxocara</taxon>
    </lineage>
</organism>
<evidence type="ECO:0000256" key="6">
    <source>
        <dbReference type="SAM" id="SignalP"/>
    </source>
</evidence>
<reference evidence="9 10" key="1">
    <citation type="submission" date="2014-11" db="EMBL/GenBank/DDBJ databases">
        <title>Genetic blueprint of the zoonotic pathogen Toxocara canis.</title>
        <authorList>
            <person name="Zhu X.-Q."/>
            <person name="Korhonen P.K."/>
            <person name="Cai H."/>
            <person name="Young N.D."/>
            <person name="Nejsum P."/>
            <person name="von Samson-Himmelstjerna G."/>
            <person name="Boag P.R."/>
            <person name="Tan P."/>
            <person name="Li Q."/>
            <person name="Min J."/>
            <person name="Yang Y."/>
            <person name="Wang X."/>
            <person name="Fang X."/>
            <person name="Hall R.S."/>
            <person name="Hofmann A."/>
            <person name="Sternberg P.W."/>
            <person name="Jex A.R."/>
            <person name="Gasser R.B."/>
        </authorList>
    </citation>
    <scope>NUCLEOTIDE SEQUENCE [LARGE SCALE GENOMIC DNA]</scope>
    <source>
        <strain evidence="9">PN_DK_2014</strain>
    </source>
</reference>
<dbReference type="Proteomes" id="UP000031036">
    <property type="component" value="Unassembled WGS sequence"/>
</dbReference>
<feature type="compositionally biased region" description="Polar residues" evidence="5">
    <location>
        <begin position="3036"/>
        <end position="3053"/>
    </location>
</feature>
<dbReference type="PROSITE" id="PS01186">
    <property type="entry name" value="EGF_2"/>
    <property type="match status" value="1"/>
</dbReference>
<dbReference type="SUPFAM" id="SSF49313">
    <property type="entry name" value="Cadherin-like"/>
    <property type="match status" value="1"/>
</dbReference>
<dbReference type="Gene3D" id="2.60.40.10">
    <property type="entry name" value="Immunoglobulins"/>
    <property type="match status" value="1"/>
</dbReference>
<feature type="disulfide bond" evidence="4">
    <location>
        <begin position="1279"/>
        <end position="1288"/>
    </location>
</feature>
<sequence>MMLLHNAFTTIILFLHFLIVLTGGDALVRVESGHQIILVEEREPYEGHFTRLTFSRLRCIKSLIVDCLVPLTGAEDVEIVYSPCLNDSIWSLAHYSNSGGSFVLSTPIWARRISVVSRKPLSIVDVSVQPCNYLNQTEYSSSQAKCHEKIGASQATVVARKHRKHHPKRINVVEDVTRRRRKRHIDETQRKKFLKNESPYRIYENLTILNDHSIVIESGVSIQFANDTGIIVYGSLYIEGTKHEPVFLYALDGTWKGIIFHNNNVSASAEQSKLSYVNVSGSEEGILIEGPPFPLMDHVVSDANSRGITLRVRDSKDKFIYRARKLTIINNKQNGFTLYSEKRRQGTILLEGLVSASNLLNGMILNGCMDVKIMSGQFFSNNNDGVLIDLESGSSFEISNSLISANGNVGLGIRPANRTRIKITRTNFTAHYNGAAILATTQTRLDLLLDECHFWSNNDGAVKLNEISQSDLRILRGNFTRNRGTTFSLTRLTSGSNVQITNNRFSYNQLLKTTISSSVLEVGTLEDDKSAFIWFGNRLLIKDNKFLRNTMETIVRIGNADMRMAAIPSMSRVTFSSNILLANLAVDVAFLSVSNANVTLNRFENVQAQCELRTGMRFGNALISAANNFWGTNKEIEVSERICDSRWDESLMPAIITPILLNAPPSSTDELFQVAPTNFALSSLSQIMNETFYVEEGETSVFGEGTMLLFEPERGIVISGTLHLSGTENNPIVIRSAGGGPWSGIVVKPRGTLLANHCILEDANVALIIDSAFVHVNSLQIIRPLKLGVEITRESAEDIDFGSSSIISSLGSGIRIARRDTSIALRNVILKSNAETGIEFEDPSGNITIQNVTIENSGSFSLHLEQNPRYAVNVIHIENTTVSRQERGRGGLFISLSTYRSLFIGSSLFFANTVPSIGIFLKCNRDDVDEGNVMIPSLILIGNRFDSNNNFVLHARIESCINAIIHNNNFIANNEYTKNGAVAIEIAPDERPKEFQVEISENLWAKNKGAWCLYIAASNPNPLNGSVHGNKFEGNENLRGSVIVGSPHFRINNNEFNNRLEKFDLEVEFLQSDPLDATKNYWGQEDSESIVKRILDGRTDRSRGLVRIDPISRKRAAISANDCTALSNCSSNGKCVGHNQCLCDAGFGGEDCSRVSCASLNNCSTNGYCIAPNLCQCNDGWFEDDCSKPSCDRVANCSGHGQCVSLNECLCDSLYQGVNCSEPTTNCSITGCNSHGSCVSGECICESGWTVPFCSRAVCDRLNNCSNAGTCVRPNVCECSPGYTGDDCSLCEGSMCSHCEFRCVHGSCDPNSRVCICRGDWTGAACDICARDKCDSLSVALFVLPPAIGVHHDDGTVVTVYGNDFPTAQSDHYICLYGSTATAGRYITSTRIQCETPHSMLPGRYLFNVIPYGAEKALPFVDKRTIHFTFYIECDASQCAGSCVGPTCVCPADRTGILCEQTKIPPIIDREIINNDRVTKAIEGQPYNVKIPLQQENAIFNLRSDADGIRVTSDGMVTWMQPIGRDQPYSIDLMVNSNAGESMISWNLTIPPSYSPLITRVTNVGETNKRAIQGIVHFMDQRSFGQVPIRLQIFRNKVLSEEVIVKSDKEGRFEHIHMPSDEPSSYKVIVSHPGEALKNSTNIAQRSASWSDANFQIEHDEFLNVKPGGSSHVQYRLHNNGDVPLVGCWIQVITPRDKFHVDKVEQNFDSLGPNESNTMRVTFSISEALDNVIATLQFSCVNSIKRLIRQRIEVERTRPILRPDPAELIISITPQILPPIIQVDLTNEGFNITAPLSITFSPKNSPLFLVATNPPLSHSDVYDANGMILSLFLGLRNAIKNSSNQPISGNISIVHNNESVLSIPFRSVAGSSFFNFFVTVRDELTSIDATTNVPGALVHLRNNAIGFDDNRQTRSNEAVVFFSITEGVYELTVSSPIHQTVSMIVQVSPANASLTVLLPIAFPFVPMIEDDELIMEAIDKQTAVPLPVLRFTPASFKIPKSGNTNYSYVAENIGGSPESSVALPPFMVDGRSIPFRLIMDGIRNGIGLNDGYRTSMRLMRVSNGTDEGRCNVYSVRVPYYYTIPRSISNYMRYALLLVDNRQSASDISICEVLPEQTVRQSSLWTKSAIQCNCAMNARERCRKQYVSATMCGATWKFVPDDTVSLDSIVMFVLLIANCNAVNVDFGKLQKSIACASALGSRCPMLRRRRDIPADPVKYNDSVRLHDQPAQFFAHLSAVSEQVDGVLQQYFPAFNALEIQSVNMAALYSDFFEQLQVVLPSDYFSGIKSRQWFDDFFKSIADSSDGGRLITTNELDGFHDKGLGGRFIEVWNATVALWTSGQIDPLTENNGPGISFADVRKLVVRSDRLKSLSRQYGADNPFALLHDHIGRLLSIDNTPPPYPFSSSFNNDDICAVGYTLITPAKPIENKEFLVKLRVRNKKANVLSNVRVSLEMLRERPETTLIQFRIGPLTFEGIRSLDGDSNLPPNSSFTAQWFVRPVQDSRLTSVARYQAIIIVKFFVNGRPNVQRIETRSISIQPRSSIKIYYFLSSQLNSSSNIEQTKKPFSAMIALMNTGYSKLSNIKIEETRLLVSSDDNIGASLPYTLEAISLNGNMSMIDPRVHVNRIESGATTNIYYNISTTDQGGYLRDMMITLSVDGELVALEDSRTFFVQEHISSTALLVKLSSSPDSMYFFDIKTSAVHSVVPLVFVQMNEMNGSSDGKPFRRQMAAFRPTVANANVPSLYGSLEYPTDLPDVFEVLRVDEIAVDGSARQRLISMDNVWTSNNGKKTLHFVDVYPSNAKNSLMYEVIYGNPEHFLAPTFEFPLYRVPLVRQNRPHVGTVIAKISALSPTDSTITYALYADDEASKYFAIRPHTGEIIVESELPHEGAFYCLTVAAKDEKGRSSTIPVAILSDGDKSECNKIEDFSDLHSLVHIDASTSQRPFEPTVHSPDRSSRPEGVTSHENIASSNSSTDSSHSRTSSSVEHRPSGISTLSSVHTLPQPPFSTEGTHRHVATMNPTFILLPSPPSHTTEDAQTISEPGKEITSQSGTTNVSALLTTEATDFIRSTHDILLPSEILPTPKDGSEGKLASSLKAHVLYQFPFAINFTSTAETQQDIEKISSVRALSLPTAPAWPTRQNDESIKGVLFNTLLGTSHISAVSQPSMHLKHESFAAENSSFKKTFEQTQNLSSNTTLAAPSAWFVTQATSNRKDTFGVAISIIPTPLLAFELAKSRLPISVAPLSSTFADNYINKFSMKNFTKVTPEPTVLSPSASTVLSVSHSQFHPSQAERFANVAVTLSPSISMMSPTRQHGYNKGLHMEISTWLSTIPHSFQSLFQSPLVTLRHEPISSQKAIPVYTTKPDSDLAPITTTAKAIVTSKTVSTTNNYEGKSSVDSIISETPRSPFDTISEESFMPNRSEIPPITTFNQVPTDATTTNDIPVGGISEESVAPPVTVSPDAGLAGINKTSRTAEEITNKSKMPTISETARDASQSITAIKESSLSGKGSILSSSKGDQMFVSSTFSTLQTEFLSKGTTGIEEKSEPSEMDTRSTQESGLTLEMTTANIHRSDWDHSTTENLFVTELPTPIDTMPIYLISPDGTLQSVTSTSSEEHAGSDGRVLPSDEDLTLVPSTSSNAGVSGSPTIEAPSSGGQTWPIPPEISPYLTSPDEMLSSGSSTVTSLTDIFASSESTEQTTASSEGLDATNNIYETIKGSEEMGLTDFSTATSQYMGTTSLTAEDTSQITVLPSSQTVDSVSMQSTSTPSVAVSPATESVESSAPATESLTTFSSSILMGDISTASTQPSRFLSTAHHGAMGKFENEKALSEMACRLRGTKPIWGIICDLSKTANFADAIR</sequence>
<dbReference type="InterPro" id="IPR002909">
    <property type="entry name" value="IPT_dom"/>
</dbReference>
<dbReference type="GO" id="GO:0005509">
    <property type="term" value="F:calcium ion binding"/>
    <property type="evidence" value="ECO:0007669"/>
    <property type="project" value="UniProtKB-UniRule"/>
</dbReference>
<keyword evidence="2" id="KW-0966">Cell projection</keyword>
<dbReference type="InterPro" id="IPR002049">
    <property type="entry name" value="LE_dom"/>
</dbReference>
<dbReference type="InterPro" id="IPR006626">
    <property type="entry name" value="PbH1"/>
</dbReference>
<dbReference type="Gene3D" id="2.60.40.60">
    <property type="entry name" value="Cadherins"/>
    <property type="match status" value="1"/>
</dbReference>
<dbReference type="InterPro" id="IPR011050">
    <property type="entry name" value="Pectin_lyase_fold/virulence"/>
</dbReference>
<dbReference type="GO" id="GO:0009653">
    <property type="term" value="P:anatomical structure morphogenesis"/>
    <property type="evidence" value="ECO:0007669"/>
    <property type="project" value="UniProtKB-ARBA"/>
</dbReference>
<feature type="region of interest" description="Disordered" evidence="5">
    <location>
        <begin position="3606"/>
        <end position="3665"/>
    </location>
</feature>
<evidence type="ECO:0000256" key="5">
    <source>
        <dbReference type="SAM" id="MobiDB-lite"/>
    </source>
</evidence>
<evidence type="ECO:0000259" key="8">
    <source>
        <dbReference type="PROSITE" id="PS50268"/>
    </source>
</evidence>
<dbReference type="GO" id="GO:0007156">
    <property type="term" value="P:homophilic cell adhesion via plasma membrane adhesion molecules"/>
    <property type="evidence" value="ECO:0007669"/>
    <property type="project" value="InterPro"/>
</dbReference>
<comment type="caution">
    <text evidence="9">The sequence shown here is derived from an EMBL/GenBank/DDBJ whole genome shotgun (WGS) entry which is preliminary data.</text>
</comment>
<comment type="caution">
    <text evidence="4">Lacks conserved residue(s) required for the propagation of feature annotation.</text>
</comment>
<dbReference type="SUPFAM" id="SSF51126">
    <property type="entry name" value="Pectin lyase-like"/>
    <property type="match status" value="2"/>
</dbReference>
<feature type="region of interest" description="Disordered" evidence="5">
    <location>
        <begin position="3538"/>
        <end position="3559"/>
    </location>
</feature>
<dbReference type="InterPro" id="IPR012334">
    <property type="entry name" value="Pectin_lyas_fold"/>
</dbReference>
<dbReference type="CDD" id="cd00055">
    <property type="entry name" value="EGF_Lam"/>
    <property type="match status" value="1"/>
</dbReference>
<feature type="domain" description="EGF-like" evidence="7">
    <location>
        <begin position="1119"/>
        <end position="1153"/>
    </location>
</feature>
<comment type="subcellular location">
    <subcellularLocation>
        <location evidence="1">Cell projection</location>
    </subcellularLocation>
</comment>
<keyword evidence="3" id="KW-0106">Calcium</keyword>
<dbReference type="CDD" id="cd11304">
    <property type="entry name" value="Cadherin_repeat"/>
    <property type="match status" value="1"/>
</dbReference>
<feature type="chain" id="PRO_5002080681" evidence="6">
    <location>
        <begin position="27"/>
        <end position="3860"/>
    </location>
</feature>
<dbReference type="InterPro" id="IPR013783">
    <property type="entry name" value="Ig-like_fold"/>
</dbReference>
<feature type="compositionally biased region" description="Low complexity" evidence="5">
    <location>
        <begin position="2970"/>
        <end position="2985"/>
    </location>
</feature>
<evidence type="ECO:0000256" key="3">
    <source>
        <dbReference type="PROSITE-ProRule" id="PRU00043"/>
    </source>
</evidence>